<dbReference type="EMBL" id="JASCZI010211659">
    <property type="protein sequence ID" value="MED6195630.1"/>
    <property type="molecule type" value="Genomic_DNA"/>
</dbReference>
<proteinExistence type="predicted"/>
<sequence>MAGPKKGAVVWDANDSRSFDSGECVAAGESFWEAIVVMLHVDEDEVKGRARLSLRRLGRSLLFRLGTNIRLLILAAEETAKVDRKREATYDYGGEKEFG</sequence>
<evidence type="ECO:0000313" key="1">
    <source>
        <dbReference type="EMBL" id="MED6195630.1"/>
    </source>
</evidence>
<name>A0ABU6XC45_9FABA</name>
<comment type="caution">
    <text evidence="1">The sequence shown here is derived from an EMBL/GenBank/DDBJ whole genome shotgun (WGS) entry which is preliminary data.</text>
</comment>
<protein>
    <submittedName>
        <fullName evidence="1">Uncharacterized protein</fullName>
    </submittedName>
</protein>
<accession>A0ABU6XC45</accession>
<keyword evidence="2" id="KW-1185">Reference proteome</keyword>
<reference evidence="1 2" key="1">
    <citation type="journal article" date="2023" name="Plants (Basel)">
        <title>Bridging the Gap: Combining Genomics and Transcriptomics Approaches to Understand Stylosanthes scabra, an Orphan Legume from the Brazilian Caatinga.</title>
        <authorList>
            <person name="Ferreira-Neto J.R.C."/>
            <person name="da Silva M.D."/>
            <person name="Binneck E."/>
            <person name="de Melo N.F."/>
            <person name="da Silva R.H."/>
            <person name="de Melo A.L.T.M."/>
            <person name="Pandolfi V."/>
            <person name="Bustamante F.O."/>
            <person name="Brasileiro-Vidal A.C."/>
            <person name="Benko-Iseppon A.M."/>
        </authorList>
    </citation>
    <scope>NUCLEOTIDE SEQUENCE [LARGE SCALE GENOMIC DNA]</scope>
    <source>
        <tissue evidence="1">Leaves</tissue>
    </source>
</reference>
<dbReference type="Proteomes" id="UP001341840">
    <property type="component" value="Unassembled WGS sequence"/>
</dbReference>
<organism evidence="1 2">
    <name type="scientific">Stylosanthes scabra</name>
    <dbReference type="NCBI Taxonomy" id="79078"/>
    <lineage>
        <taxon>Eukaryota</taxon>
        <taxon>Viridiplantae</taxon>
        <taxon>Streptophyta</taxon>
        <taxon>Embryophyta</taxon>
        <taxon>Tracheophyta</taxon>
        <taxon>Spermatophyta</taxon>
        <taxon>Magnoliopsida</taxon>
        <taxon>eudicotyledons</taxon>
        <taxon>Gunneridae</taxon>
        <taxon>Pentapetalae</taxon>
        <taxon>rosids</taxon>
        <taxon>fabids</taxon>
        <taxon>Fabales</taxon>
        <taxon>Fabaceae</taxon>
        <taxon>Papilionoideae</taxon>
        <taxon>50 kb inversion clade</taxon>
        <taxon>dalbergioids sensu lato</taxon>
        <taxon>Dalbergieae</taxon>
        <taxon>Pterocarpus clade</taxon>
        <taxon>Stylosanthes</taxon>
    </lineage>
</organism>
<evidence type="ECO:0000313" key="2">
    <source>
        <dbReference type="Proteomes" id="UP001341840"/>
    </source>
</evidence>
<gene>
    <name evidence="1" type="ORF">PIB30_039698</name>
</gene>